<keyword evidence="10" id="KW-0175">Coiled coil</keyword>
<sequence length="247" mass="27557">MPSSNRIIRGAEASTFTGWNIDLLGNHYEGPVDRLLTEISQDRPAPELLPKRRELSEEEIRLQNWEMVLREREAQLTGLEEEAQQRGYKQGQQQGYAEGFEQAEQERQTLTAVAAQINDQFEQYKTQLADKLLALAVSVSKKVLADTLQAHTDHAALLLNQVLDGLQLDGKAMTVRAHPSTLAQLKQHLGEDHTLGNVRWVEDPQQLPGGLVLQHAEGEVDASIQTRWMKAIEALGLDTALTPADLD</sequence>
<keyword evidence="8" id="KW-0653">Protein transport</keyword>
<reference evidence="12 13" key="1">
    <citation type="submission" date="2022-07" db="EMBL/GenBank/DDBJ databases">
        <authorList>
            <person name="Xamxidin M."/>
            <person name="Wu M."/>
        </authorList>
    </citation>
    <scope>NUCLEOTIDE SEQUENCE [LARGE SCALE GENOMIC DNA]</scope>
    <source>
        <strain evidence="12 13">NBRC 111650</strain>
    </source>
</reference>
<dbReference type="InterPro" id="IPR051472">
    <property type="entry name" value="T3SS_Stator/FliH"/>
</dbReference>
<evidence type="ECO:0000313" key="13">
    <source>
        <dbReference type="Proteomes" id="UP001204142"/>
    </source>
</evidence>
<evidence type="ECO:0000313" key="12">
    <source>
        <dbReference type="EMBL" id="MCQ8897757.1"/>
    </source>
</evidence>
<dbReference type="InterPro" id="IPR018035">
    <property type="entry name" value="Flagellar_FliH/T3SS_HrpE"/>
</dbReference>
<dbReference type="Proteomes" id="UP001204142">
    <property type="component" value="Unassembled WGS sequence"/>
</dbReference>
<keyword evidence="13" id="KW-1185">Reference proteome</keyword>
<dbReference type="EMBL" id="JANIGO010000007">
    <property type="protein sequence ID" value="MCQ8897757.1"/>
    <property type="molecule type" value="Genomic_DNA"/>
</dbReference>
<dbReference type="PANTHER" id="PTHR34982:SF1">
    <property type="entry name" value="FLAGELLAR ASSEMBLY PROTEIN FLIH"/>
    <property type="match status" value="1"/>
</dbReference>
<keyword evidence="5" id="KW-0813">Transport</keyword>
<comment type="subcellular location">
    <subcellularLocation>
        <location evidence="2">Cytoplasm</location>
    </subcellularLocation>
</comment>
<organism evidence="12 13">
    <name type="scientific">Limnobacter humi</name>
    <dbReference type="NCBI Taxonomy" id="1778671"/>
    <lineage>
        <taxon>Bacteria</taxon>
        <taxon>Pseudomonadati</taxon>
        <taxon>Pseudomonadota</taxon>
        <taxon>Betaproteobacteria</taxon>
        <taxon>Burkholderiales</taxon>
        <taxon>Burkholderiaceae</taxon>
        <taxon>Limnobacter</taxon>
    </lineage>
</organism>
<evidence type="ECO:0000256" key="5">
    <source>
        <dbReference type="ARBA" id="ARBA00022448"/>
    </source>
</evidence>
<keyword evidence="9" id="KW-1006">Bacterial flagellum protein export</keyword>
<evidence type="ECO:0000259" key="11">
    <source>
        <dbReference type="Pfam" id="PF02108"/>
    </source>
</evidence>
<evidence type="ECO:0000256" key="6">
    <source>
        <dbReference type="ARBA" id="ARBA00022490"/>
    </source>
</evidence>
<evidence type="ECO:0000256" key="8">
    <source>
        <dbReference type="ARBA" id="ARBA00022927"/>
    </source>
</evidence>
<proteinExistence type="inferred from homology"/>
<evidence type="ECO:0000256" key="1">
    <source>
        <dbReference type="ARBA" id="ARBA00003041"/>
    </source>
</evidence>
<feature type="coiled-coil region" evidence="10">
    <location>
        <begin position="55"/>
        <end position="120"/>
    </location>
</feature>
<evidence type="ECO:0000256" key="9">
    <source>
        <dbReference type="ARBA" id="ARBA00023225"/>
    </source>
</evidence>
<name>A0ABT1WL20_9BURK</name>
<dbReference type="RefSeq" id="WP_256765568.1">
    <property type="nucleotide sequence ID" value="NZ_JANIGO010000007.1"/>
</dbReference>
<keyword evidence="7" id="KW-1005">Bacterial flagellum biogenesis</keyword>
<comment type="similarity">
    <text evidence="3">Belongs to the FliH family.</text>
</comment>
<evidence type="ECO:0000256" key="10">
    <source>
        <dbReference type="SAM" id="Coils"/>
    </source>
</evidence>
<feature type="domain" description="Flagellar assembly protein FliH/Type III secretion system HrpE" evidence="11">
    <location>
        <begin position="105"/>
        <end position="230"/>
    </location>
</feature>
<protein>
    <recommendedName>
        <fullName evidence="4">Flagellar assembly protein FliH</fullName>
    </recommendedName>
</protein>
<dbReference type="Pfam" id="PF02108">
    <property type="entry name" value="FliH"/>
    <property type="match status" value="1"/>
</dbReference>
<evidence type="ECO:0000256" key="2">
    <source>
        <dbReference type="ARBA" id="ARBA00004496"/>
    </source>
</evidence>
<dbReference type="PRINTS" id="PR01003">
    <property type="entry name" value="FLGFLIH"/>
</dbReference>
<evidence type="ECO:0000256" key="7">
    <source>
        <dbReference type="ARBA" id="ARBA00022795"/>
    </source>
</evidence>
<dbReference type="PANTHER" id="PTHR34982">
    <property type="entry name" value="YOP PROTEINS TRANSLOCATION PROTEIN L"/>
    <property type="match status" value="1"/>
</dbReference>
<evidence type="ECO:0000256" key="3">
    <source>
        <dbReference type="ARBA" id="ARBA00006602"/>
    </source>
</evidence>
<dbReference type="InterPro" id="IPR000563">
    <property type="entry name" value="Flag_FliH"/>
</dbReference>
<comment type="function">
    <text evidence="1">Needed for flagellar regrowth and assembly.</text>
</comment>
<keyword evidence="6" id="KW-0963">Cytoplasm</keyword>
<comment type="caution">
    <text evidence="12">The sequence shown here is derived from an EMBL/GenBank/DDBJ whole genome shotgun (WGS) entry which is preliminary data.</text>
</comment>
<gene>
    <name evidence="12" type="ORF">NQT62_15050</name>
</gene>
<accession>A0ABT1WL20</accession>
<evidence type="ECO:0000256" key="4">
    <source>
        <dbReference type="ARBA" id="ARBA00016507"/>
    </source>
</evidence>